<name>A0A1I4HMQ6_9BURK</name>
<dbReference type="AlphaFoldDB" id="A0A1I4HMQ6"/>
<evidence type="ECO:0000313" key="11">
    <source>
        <dbReference type="EMBL" id="SFL43558.1"/>
    </source>
</evidence>
<feature type="domain" description="ABC transmembrane type-1" evidence="10">
    <location>
        <begin position="426"/>
        <end position="606"/>
    </location>
</feature>
<dbReference type="PANTHER" id="PTHR30177:SF4">
    <property type="entry name" value="OSMOPROTECTANT IMPORT PERMEASE PROTEIN OSMW"/>
    <property type="match status" value="1"/>
</dbReference>
<dbReference type="Proteomes" id="UP000199470">
    <property type="component" value="Unassembled WGS sequence"/>
</dbReference>
<evidence type="ECO:0000256" key="7">
    <source>
        <dbReference type="ARBA" id="ARBA00035652"/>
    </source>
</evidence>
<keyword evidence="3 8" id="KW-0812">Transmembrane</keyword>
<dbReference type="STRING" id="758825.SAMN02982985_00115"/>
<evidence type="ECO:0000313" key="12">
    <source>
        <dbReference type="Proteomes" id="UP000199470"/>
    </source>
</evidence>
<comment type="similarity">
    <text evidence="7">In the N-terminal section; belongs to the binding-protein-dependent transport system permease family.</text>
</comment>
<dbReference type="InterPro" id="IPR007210">
    <property type="entry name" value="ABC_Gly_betaine_transp_sub-bd"/>
</dbReference>
<evidence type="ECO:0000256" key="5">
    <source>
        <dbReference type="ARBA" id="ARBA00023136"/>
    </source>
</evidence>
<evidence type="ECO:0000256" key="1">
    <source>
        <dbReference type="ARBA" id="ARBA00004651"/>
    </source>
</evidence>
<protein>
    <submittedName>
        <fullName evidence="11">Osmoprotectant transport system permease protein</fullName>
    </submittedName>
</protein>
<dbReference type="PANTHER" id="PTHR30177">
    <property type="entry name" value="GLYCINE BETAINE/L-PROLINE TRANSPORT SYSTEM PERMEASE PROTEIN PROW"/>
    <property type="match status" value="1"/>
</dbReference>
<feature type="transmembrane region" description="Helical" evidence="8">
    <location>
        <begin position="587"/>
        <end position="606"/>
    </location>
</feature>
<evidence type="ECO:0000256" key="9">
    <source>
        <dbReference type="SAM" id="MobiDB-lite"/>
    </source>
</evidence>
<dbReference type="InterPro" id="IPR051204">
    <property type="entry name" value="ABC_transp_perm/SBD"/>
</dbReference>
<dbReference type="SUPFAM" id="SSF161098">
    <property type="entry name" value="MetI-like"/>
    <property type="match status" value="1"/>
</dbReference>
<comment type="similarity">
    <text evidence="8">Belongs to the binding-protein-dependent transport system permease family.</text>
</comment>
<comment type="subcellular location">
    <subcellularLocation>
        <location evidence="1 8">Cell membrane</location>
        <topology evidence="1 8">Multi-pass membrane protein</topology>
    </subcellularLocation>
</comment>
<keyword evidence="5 8" id="KW-0472">Membrane</keyword>
<evidence type="ECO:0000256" key="6">
    <source>
        <dbReference type="ARBA" id="ARBA00035642"/>
    </source>
</evidence>
<dbReference type="FunFam" id="1.10.3720.10:FF:000001">
    <property type="entry name" value="Glycine betaine ABC transporter, permease"/>
    <property type="match status" value="1"/>
</dbReference>
<feature type="compositionally biased region" description="Low complexity" evidence="9">
    <location>
        <begin position="321"/>
        <end position="335"/>
    </location>
</feature>
<dbReference type="InterPro" id="IPR000515">
    <property type="entry name" value="MetI-like"/>
</dbReference>
<feature type="transmembrane region" description="Helical" evidence="8">
    <location>
        <begin position="487"/>
        <end position="505"/>
    </location>
</feature>
<dbReference type="Gene3D" id="3.40.190.120">
    <property type="entry name" value="Osmoprotection protein (prox), domain 2"/>
    <property type="match status" value="1"/>
</dbReference>
<dbReference type="Pfam" id="PF00528">
    <property type="entry name" value="BPD_transp_1"/>
    <property type="match status" value="1"/>
</dbReference>
<evidence type="ECO:0000256" key="3">
    <source>
        <dbReference type="ARBA" id="ARBA00022692"/>
    </source>
</evidence>
<dbReference type="Gene3D" id="1.10.3720.10">
    <property type="entry name" value="MetI-like"/>
    <property type="match status" value="1"/>
</dbReference>
<feature type="region of interest" description="Disordered" evidence="9">
    <location>
        <begin position="321"/>
        <end position="375"/>
    </location>
</feature>
<feature type="transmembrane region" description="Helical" evidence="8">
    <location>
        <begin position="541"/>
        <end position="567"/>
    </location>
</feature>
<organism evidence="11 12">
    <name type="scientific">Rugamonas rubra</name>
    <dbReference type="NCBI Taxonomy" id="758825"/>
    <lineage>
        <taxon>Bacteria</taxon>
        <taxon>Pseudomonadati</taxon>
        <taxon>Pseudomonadota</taxon>
        <taxon>Betaproteobacteria</taxon>
        <taxon>Burkholderiales</taxon>
        <taxon>Oxalobacteraceae</taxon>
        <taxon>Telluria group</taxon>
        <taxon>Rugamonas</taxon>
    </lineage>
</organism>
<proteinExistence type="inferred from homology"/>
<comment type="similarity">
    <text evidence="6">In the C-terminal section; belongs to the OsmX family.</text>
</comment>
<dbReference type="EMBL" id="FOTW01000004">
    <property type="protein sequence ID" value="SFL43558.1"/>
    <property type="molecule type" value="Genomic_DNA"/>
</dbReference>
<evidence type="ECO:0000259" key="10">
    <source>
        <dbReference type="PROSITE" id="PS50928"/>
    </source>
</evidence>
<accession>A0A1I4HMQ6</accession>
<dbReference type="CDD" id="cd06261">
    <property type="entry name" value="TM_PBP2"/>
    <property type="match status" value="1"/>
</dbReference>
<dbReference type="SUPFAM" id="SSF53850">
    <property type="entry name" value="Periplasmic binding protein-like II"/>
    <property type="match status" value="1"/>
</dbReference>
<feature type="transmembrane region" description="Helical" evidence="8">
    <location>
        <begin position="460"/>
        <end position="481"/>
    </location>
</feature>
<dbReference type="PROSITE" id="PS50928">
    <property type="entry name" value="ABC_TM1"/>
    <property type="match status" value="1"/>
</dbReference>
<dbReference type="Pfam" id="PF04069">
    <property type="entry name" value="OpuAC"/>
    <property type="match status" value="1"/>
</dbReference>
<dbReference type="GO" id="GO:0031460">
    <property type="term" value="P:glycine betaine transport"/>
    <property type="evidence" value="ECO:0007669"/>
    <property type="project" value="TreeGrafter"/>
</dbReference>
<feature type="transmembrane region" description="Helical" evidence="8">
    <location>
        <begin position="430"/>
        <end position="453"/>
    </location>
</feature>
<keyword evidence="12" id="KW-1185">Reference proteome</keyword>
<reference evidence="11 12" key="1">
    <citation type="submission" date="2016-10" db="EMBL/GenBank/DDBJ databases">
        <authorList>
            <person name="de Groot N.N."/>
        </authorList>
    </citation>
    <scope>NUCLEOTIDE SEQUENCE [LARGE SCALE GENOMIC DNA]</scope>
    <source>
        <strain evidence="11 12">ATCC 43154</strain>
    </source>
</reference>
<evidence type="ECO:0000256" key="8">
    <source>
        <dbReference type="RuleBase" id="RU363032"/>
    </source>
</evidence>
<evidence type="ECO:0000256" key="2">
    <source>
        <dbReference type="ARBA" id="ARBA00022448"/>
    </source>
</evidence>
<keyword evidence="4 8" id="KW-1133">Transmembrane helix</keyword>
<evidence type="ECO:0000256" key="4">
    <source>
        <dbReference type="ARBA" id="ARBA00022989"/>
    </source>
</evidence>
<gene>
    <name evidence="11" type="ORF">SAMN02982985_00115</name>
</gene>
<keyword evidence="2 8" id="KW-0813">Transport</keyword>
<dbReference type="GO" id="GO:0022857">
    <property type="term" value="F:transmembrane transporter activity"/>
    <property type="evidence" value="ECO:0007669"/>
    <property type="project" value="InterPro"/>
</dbReference>
<sequence>MRTTAVVSPFAVLSRRPPALTRSFGPGRYARLAQAALLALLCLALDAAVAAPAAVSAAAAPAAERPAGTLHIGSKRFTESYILGELLTQTAAPHARSEHLPGLGNTAIVLAALRAGKIDVYPEYLGTIDLEILKHKDATPLEQIRRELAPFGLGVAVPLGFNNSYALAMRADADVRTLSELAARPTLRFGLSHEFIGRADGWPGLVRRYGLHQHPSGLDHGIAYEALARRQVDVIDIYSTDAKIRQYGLRVLDDDRRHFPRYDAVLLYRLDAATRFPAAWQALRQLEGRISAADMIGMNAAAEIDGQSFAAVARAWLAAHPPARPGQGAPPAAEPVSGSGTDTSPAVAKSGKGAGGGTAVPASGSGTDTSPAVASSAKGAAGGAAATVSGSGTDTSSTVATSGAGAAAPRAGLLEKLFDRDLWPLTRQHLTLVALAVLLACAVGVPLGVLAAYRPRLRQAVLALVGVLQTVPSLALLALLIPLLGMIGTAPALLALFVYALLPIVRNTCTGLLQVPSGLRLAAMALGLRPRDRLLRIELPLALPVILAGVKTAAVMSVGTATIAAFIGAGGYGERITIGLALNDNDMLLAGAIPAAVLALLTQGVFELAERLLGRAPSALA</sequence>
<dbReference type="Gene3D" id="3.40.190.10">
    <property type="entry name" value="Periplasmic binding protein-like II"/>
    <property type="match status" value="1"/>
</dbReference>
<dbReference type="InterPro" id="IPR035906">
    <property type="entry name" value="MetI-like_sf"/>
</dbReference>
<feature type="region of interest" description="Disordered" evidence="9">
    <location>
        <begin position="384"/>
        <end position="403"/>
    </location>
</feature>
<dbReference type="GO" id="GO:0043190">
    <property type="term" value="C:ATP-binding cassette (ABC) transporter complex"/>
    <property type="evidence" value="ECO:0007669"/>
    <property type="project" value="InterPro"/>
</dbReference>